<dbReference type="GO" id="GO:0003987">
    <property type="term" value="F:acetate-CoA ligase activity"/>
    <property type="evidence" value="ECO:0007669"/>
    <property type="project" value="UniProtKB-EC"/>
</dbReference>
<evidence type="ECO:0000256" key="4">
    <source>
        <dbReference type="ARBA" id="ARBA00022741"/>
    </source>
</evidence>
<dbReference type="Pfam" id="PF16177">
    <property type="entry name" value="ACAS_N"/>
    <property type="match status" value="1"/>
</dbReference>
<feature type="domain" description="Acetyl-coenzyme A synthetase N-terminal" evidence="9">
    <location>
        <begin position="31"/>
        <end position="84"/>
    </location>
</feature>
<sequence length="651" mass="72237">MASSFTLSDVPRIAPAYTPSNRLPIHSEDDYPAFYQKSIEDIGQYWAGVAGELEWTTPWTETLKGEPAHFEFFKNGRINVSTNCIDRHARRNPNRKALIGISETGEERVWTYEELLDQTARMASFLHQEGIRAGDVVAIFLPNLLETFAAVHACYRIGAIYNIIFSGFSPEALYDRLADTHARIIITADATYRRGRLIPLKQTLDQIVERVPSVERVVVVRRAQSAVEMKAPRDLFWHEVLADVKTRQEPVPMEANQPGFIIYTSGTTSKPKGLVHSAAGFLVGVYHNVKMTLDLGDEDVYWCTADTGWLTFPIFELVGALAHGATAIVYEGAMDYPTPAHFYQLLARHHVTKIFTAPTWLRMLARFGESLARDYPLPDLKLIGLVGEPLDASTWYWVRQHVGSGQVDINNTYGQTETGSAWVSGIAGVNAMKPGSCGPALPGHAYEVVDDAGVSLEANRPGTLVVAKPFPTLARTIWNNPERYQDQYFTQFSGRYNTFDTAAHDQDGHIWVLGRIDDVINVAAHRLSTMEMESAILELPGVAEAAVIGFDDVIKGQVPIVFVTLREASLKGENWIEKVQEQVSRQIGSIARPSQVFVVDAMPKTRSGKIVRRLLKEIVTTGEVKGDITGMENPEIVDTLVEQIKAGSPGE</sequence>
<dbReference type="PANTHER" id="PTHR24095">
    <property type="entry name" value="ACETYL-COENZYME A SYNTHETASE"/>
    <property type="match status" value="1"/>
</dbReference>
<dbReference type="InterPro" id="IPR000873">
    <property type="entry name" value="AMP-dep_synth/lig_dom"/>
</dbReference>
<dbReference type="Proteomes" id="UP000242699">
    <property type="component" value="Unassembled WGS sequence"/>
</dbReference>
<gene>
    <name evidence="10" type="ORF">C7B43_12345</name>
</gene>
<evidence type="ECO:0000256" key="2">
    <source>
        <dbReference type="ARBA" id="ARBA00013275"/>
    </source>
</evidence>
<feature type="domain" description="AMP-binding enzyme C-terminal" evidence="8">
    <location>
        <begin position="531"/>
        <end position="609"/>
    </location>
</feature>
<dbReference type="GO" id="GO:0006085">
    <property type="term" value="P:acetyl-CoA biosynthetic process"/>
    <property type="evidence" value="ECO:0007669"/>
    <property type="project" value="TreeGrafter"/>
</dbReference>
<dbReference type="InterPro" id="IPR042099">
    <property type="entry name" value="ANL_N_sf"/>
</dbReference>
<organism evidence="10 11">
    <name type="scientific">Sulfobacillus benefaciens</name>
    <dbReference type="NCBI Taxonomy" id="453960"/>
    <lineage>
        <taxon>Bacteria</taxon>
        <taxon>Bacillati</taxon>
        <taxon>Bacillota</taxon>
        <taxon>Clostridia</taxon>
        <taxon>Eubacteriales</taxon>
        <taxon>Clostridiales Family XVII. Incertae Sedis</taxon>
        <taxon>Sulfobacillus</taxon>
    </lineage>
</organism>
<accession>A0A2T2WY05</accession>
<keyword evidence="5" id="KW-0067">ATP-binding</keyword>
<evidence type="ECO:0000256" key="1">
    <source>
        <dbReference type="ARBA" id="ARBA00006432"/>
    </source>
</evidence>
<dbReference type="GO" id="GO:0005829">
    <property type="term" value="C:cytosol"/>
    <property type="evidence" value="ECO:0007669"/>
    <property type="project" value="TreeGrafter"/>
</dbReference>
<name>A0A2T2WY05_9FIRM</name>
<keyword evidence="6" id="KW-0007">Acetylation</keyword>
<dbReference type="PANTHER" id="PTHR24095:SF14">
    <property type="entry name" value="ACETYL-COENZYME A SYNTHETASE 1"/>
    <property type="match status" value="1"/>
</dbReference>
<dbReference type="Pfam" id="PF00501">
    <property type="entry name" value="AMP-binding"/>
    <property type="match status" value="1"/>
</dbReference>
<evidence type="ECO:0000313" key="10">
    <source>
        <dbReference type="EMBL" id="PSR27113.1"/>
    </source>
</evidence>
<protein>
    <recommendedName>
        <fullName evidence="2">acetate--CoA ligase</fullName>
        <ecNumber evidence="2">6.2.1.1</ecNumber>
    </recommendedName>
</protein>
<dbReference type="InterPro" id="IPR020845">
    <property type="entry name" value="AMP-binding_CS"/>
</dbReference>
<evidence type="ECO:0000256" key="6">
    <source>
        <dbReference type="ARBA" id="ARBA00022990"/>
    </source>
</evidence>
<dbReference type="EMBL" id="PXYT01000029">
    <property type="protein sequence ID" value="PSR27113.1"/>
    <property type="molecule type" value="Genomic_DNA"/>
</dbReference>
<dbReference type="SUPFAM" id="SSF56801">
    <property type="entry name" value="Acetyl-CoA synthetase-like"/>
    <property type="match status" value="1"/>
</dbReference>
<dbReference type="InterPro" id="IPR025110">
    <property type="entry name" value="AMP-bd_C"/>
</dbReference>
<evidence type="ECO:0000259" key="8">
    <source>
        <dbReference type="Pfam" id="PF13193"/>
    </source>
</evidence>
<evidence type="ECO:0000256" key="3">
    <source>
        <dbReference type="ARBA" id="ARBA00022598"/>
    </source>
</evidence>
<proteinExistence type="inferred from homology"/>
<dbReference type="AlphaFoldDB" id="A0A2T2WY05"/>
<dbReference type="InterPro" id="IPR032387">
    <property type="entry name" value="ACAS_N"/>
</dbReference>
<dbReference type="EC" id="6.2.1.1" evidence="2"/>
<dbReference type="Gene3D" id="3.40.50.12780">
    <property type="entry name" value="N-terminal domain of ligase-like"/>
    <property type="match status" value="1"/>
</dbReference>
<comment type="similarity">
    <text evidence="1">Belongs to the ATP-dependent AMP-binding enzyme family.</text>
</comment>
<dbReference type="GO" id="GO:0005524">
    <property type="term" value="F:ATP binding"/>
    <property type="evidence" value="ECO:0007669"/>
    <property type="project" value="UniProtKB-KW"/>
</dbReference>
<keyword evidence="3" id="KW-0436">Ligase</keyword>
<feature type="domain" description="AMP-dependent synthetase/ligase" evidence="7">
    <location>
        <begin position="86"/>
        <end position="474"/>
    </location>
</feature>
<keyword evidence="4" id="KW-0547">Nucleotide-binding</keyword>
<dbReference type="Gene3D" id="3.30.300.30">
    <property type="match status" value="1"/>
</dbReference>
<evidence type="ECO:0000259" key="9">
    <source>
        <dbReference type="Pfam" id="PF16177"/>
    </source>
</evidence>
<evidence type="ECO:0000313" key="11">
    <source>
        <dbReference type="Proteomes" id="UP000242699"/>
    </source>
</evidence>
<dbReference type="Pfam" id="PF13193">
    <property type="entry name" value="AMP-binding_C"/>
    <property type="match status" value="1"/>
</dbReference>
<evidence type="ECO:0000256" key="5">
    <source>
        <dbReference type="ARBA" id="ARBA00022840"/>
    </source>
</evidence>
<dbReference type="InterPro" id="IPR045851">
    <property type="entry name" value="AMP-bd_C_sf"/>
</dbReference>
<reference evidence="10 11" key="1">
    <citation type="journal article" date="2014" name="BMC Genomics">
        <title>Comparison of environmental and isolate Sulfobacillus genomes reveals diverse carbon, sulfur, nitrogen, and hydrogen metabolisms.</title>
        <authorList>
            <person name="Justice N.B."/>
            <person name="Norman A."/>
            <person name="Brown C.T."/>
            <person name="Singh A."/>
            <person name="Thomas B.C."/>
            <person name="Banfield J.F."/>
        </authorList>
    </citation>
    <scope>NUCLEOTIDE SEQUENCE [LARGE SCALE GENOMIC DNA]</scope>
    <source>
        <strain evidence="10">AMDSBA1</strain>
    </source>
</reference>
<dbReference type="NCBIfam" id="NF001208">
    <property type="entry name" value="PRK00174.1"/>
    <property type="match status" value="1"/>
</dbReference>
<comment type="caution">
    <text evidence="10">The sequence shown here is derived from an EMBL/GenBank/DDBJ whole genome shotgun (WGS) entry which is preliminary data.</text>
</comment>
<evidence type="ECO:0000259" key="7">
    <source>
        <dbReference type="Pfam" id="PF00501"/>
    </source>
</evidence>
<dbReference type="PROSITE" id="PS00455">
    <property type="entry name" value="AMP_BINDING"/>
    <property type="match status" value="1"/>
</dbReference>